<feature type="domain" description="NUP160 C-terminal TPR" evidence="6">
    <location>
        <begin position="1260"/>
        <end position="1489"/>
    </location>
</feature>
<gene>
    <name evidence="8" type="ORF">PBRASI_LOCUS697</name>
</gene>
<feature type="compositionally biased region" description="Acidic residues" evidence="4">
    <location>
        <begin position="306"/>
        <end position="329"/>
    </location>
</feature>
<reference evidence="8" key="1">
    <citation type="submission" date="2021-06" db="EMBL/GenBank/DDBJ databases">
        <authorList>
            <person name="Kallberg Y."/>
            <person name="Tangrot J."/>
            <person name="Rosling A."/>
        </authorList>
    </citation>
    <scope>NUCLEOTIDE SEQUENCE</scope>
    <source>
        <strain evidence="8">BR232B</strain>
    </source>
</reference>
<evidence type="ECO:0000256" key="2">
    <source>
        <dbReference type="ARBA" id="ARBA00022448"/>
    </source>
</evidence>
<evidence type="ECO:0000313" key="8">
    <source>
        <dbReference type="EMBL" id="CAG8463214.1"/>
    </source>
</evidence>
<evidence type="ECO:0000259" key="5">
    <source>
        <dbReference type="Pfam" id="PF11715"/>
    </source>
</evidence>
<accession>A0A9N8Z231</accession>
<dbReference type="EMBL" id="CAJVPI010000037">
    <property type="protein sequence ID" value="CAG8463214.1"/>
    <property type="molecule type" value="Genomic_DNA"/>
</dbReference>
<dbReference type="Pfam" id="PF23347">
    <property type="entry name" value="TPR_Nup160_C"/>
    <property type="match status" value="1"/>
</dbReference>
<dbReference type="GO" id="GO:0005643">
    <property type="term" value="C:nuclear pore"/>
    <property type="evidence" value="ECO:0007669"/>
    <property type="project" value="UniProtKB-ARBA"/>
</dbReference>
<dbReference type="Proteomes" id="UP000789739">
    <property type="component" value="Unassembled WGS sequence"/>
</dbReference>
<feature type="domain" description="Nucleoporin Nup120/160 beta-propeller" evidence="5">
    <location>
        <begin position="66"/>
        <end position="645"/>
    </location>
</feature>
<evidence type="ECO:0000259" key="7">
    <source>
        <dbReference type="Pfam" id="PF23354"/>
    </source>
</evidence>
<dbReference type="InterPro" id="IPR059141">
    <property type="entry name" value="Beta-prop_Nup120_160"/>
</dbReference>
<proteinExistence type="predicted"/>
<feature type="region of interest" description="Disordered" evidence="4">
    <location>
        <begin position="295"/>
        <end position="333"/>
    </location>
</feature>
<dbReference type="PANTHER" id="PTHR21286">
    <property type="entry name" value="NUCLEAR PORE COMPLEX PROTEIN NUP160"/>
    <property type="match status" value="1"/>
</dbReference>
<dbReference type="InterPro" id="IPR021717">
    <property type="entry name" value="Nucleoporin_Nup160"/>
</dbReference>
<dbReference type="Pfam" id="PF11715">
    <property type="entry name" value="Beta-prop_Nup120_160"/>
    <property type="match status" value="1"/>
</dbReference>
<protein>
    <submittedName>
        <fullName evidence="8">6637_t:CDS:1</fullName>
    </submittedName>
</protein>
<organism evidence="8 9">
    <name type="scientific">Paraglomus brasilianum</name>
    <dbReference type="NCBI Taxonomy" id="144538"/>
    <lineage>
        <taxon>Eukaryota</taxon>
        <taxon>Fungi</taxon>
        <taxon>Fungi incertae sedis</taxon>
        <taxon>Mucoromycota</taxon>
        <taxon>Glomeromycotina</taxon>
        <taxon>Glomeromycetes</taxon>
        <taxon>Paraglomerales</taxon>
        <taxon>Paraglomeraceae</taxon>
        <taxon>Paraglomus</taxon>
    </lineage>
</organism>
<dbReference type="PANTHER" id="PTHR21286:SF0">
    <property type="entry name" value="NUCLEAR PORE COMPLEX PROTEIN NUP160"/>
    <property type="match status" value="1"/>
</dbReference>
<dbReference type="GO" id="GO:0017056">
    <property type="term" value="F:structural constituent of nuclear pore"/>
    <property type="evidence" value="ECO:0007669"/>
    <property type="project" value="TreeGrafter"/>
</dbReference>
<evidence type="ECO:0000256" key="3">
    <source>
        <dbReference type="ARBA" id="ARBA00023242"/>
    </source>
</evidence>
<dbReference type="OrthoDB" id="67716at2759"/>
<evidence type="ECO:0000313" key="9">
    <source>
        <dbReference type="Proteomes" id="UP000789739"/>
    </source>
</evidence>
<feature type="domain" description="NUP160 middle TPR" evidence="7">
    <location>
        <begin position="941"/>
        <end position="1213"/>
    </location>
</feature>
<comment type="caution">
    <text evidence="8">The sequence shown here is derived from an EMBL/GenBank/DDBJ whole genome shotgun (WGS) entry which is preliminary data.</text>
</comment>
<comment type="subcellular location">
    <subcellularLocation>
        <location evidence="1">Nucleus</location>
    </subcellularLocation>
</comment>
<sequence length="1498" mass="170919">MAAPRDPCFYKETPLVLNSFSPESIPITYTITANSSQTTRAPVEPASYQQAEQGSILKLNNDIQGYIFWQVVDAGCALDLRYMSLTDGENTTPTLDQAGPVFPVRFSFGGPIVPKVAFFEGVGIVLCLILVKDILYRLRLPIKDIFKAKRLTGDYYTYAKLRTLQDRQPCIITVLDYNNFVVGCKDGAMFNYNYDSIRTQQLRQASPRTIEDTFNETELAEPLIKQLKNLGSLLMYYGKRSQSELDDNSYSDSSSFQPISMASHIDGSLKFVVSLSRDRRIKVCSLSTSEHLDDRPLKSAGVMENSDSEDDESVNNDANFDESTADQGDDNIRMPDLPPHSKSYICILSGGVKFPRTFNFLVYVPYLDSGLFVLYRVRYEQKGALKSLDIIGQIRCTADEYLKENARAHAFVKLVGIVAVKKYENKIESPFDNSVGTQVWTLWTLWDRAGRATVAYTDLKITFFKSLTEECVAGGMSLHGASYRQNWMIVAHPLPERLNPTQFLKDTVNAEVINEEFLEYTLIPGRFSAAIIQSSLVNFITESNDLQLCKRQSQLLQDARDIRDKVKDYVTGHVVRQLDPETGLIRESQYIEDLQAEWIRFLSKCHQLLEDAQKPIFLMVDVSSRLFSIIKQHGISVLRLCEALEVIHQHFEGEHNEDRLESISVDAFIPQYACLSDERERVDVIRIFKAADFVVSRFQSDIIGLEEQLMVGLLGIQEEPTITVAVNFYIQFMSKNIGDHSDTIWSIVKSTGKWRRCVRSIIEMLNGVLEDKRIPNAEYTSSIFANALYASSTQQVIQTRYKISRNILLLLIALASSSYNDELGGTRKLLGSAMMTYHTQRLLMWISKQCIPPSTSQEDNSEDNIIEKFSVLNFNNQRKFTSNASQFIRHSLIQSLLHHHYSASSVSVTKDAAALLLVGVHKFLRKVEMLDNHIPPTVMTTEAFVKLGDVFEVSGYASLLERYLGFLHRTPAVMYLYGKLYLRKADYVNAKVNFDKAASGYIGNLLVPPYTGKPLIRSQDTVYADISAFYVHVADLFDNHKQDLYVIRYCKLALNAFNEMQKSTPEGHTRCVQLWKRMFNRGLSANAFGQAYWAAKSNPDQKLREEGLRRLIMDMIKKQEVVSLHQMGFVGVRERIFEKTLENAIEDASLAGLHVAKIVHASYIQSGKYKQAAKVMYENAQRIGRNNTNSTNFFEMATEQAQSYLAAINSLELLTDRNAWFQINSDRVVEVSNPKRRKIDVSLPMEVDPSGARTDLVVIEEIRREYELIMAKLKLGKRIGAAAGPMNVKQVIATCTEYQEYETAATVAKAFNQDMTDIFRSITYKCMIMSEFGAPQKDRSYDWIYSNQWASLLDGTEVTRAWGFLQYFIDEYDRIDQTEGRYRNTILEVILTSKQNTKIPPWLSDFYKRYNPKDYVRILLEHSYLLEAASFMIEYFVMAEDSPTSTPWMPYTTIDMILGAAKEYIEESGRSNEERDLIRNLIEDLQNQLNRYLPNQEQ</sequence>
<evidence type="ECO:0000259" key="6">
    <source>
        <dbReference type="Pfam" id="PF23347"/>
    </source>
</evidence>
<evidence type="ECO:0000256" key="1">
    <source>
        <dbReference type="ARBA" id="ARBA00004123"/>
    </source>
</evidence>
<name>A0A9N8Z231_9GLOM</name>
<dbReference type="Pfam" id="PF23354">
    <property type="entry name" value="TPR_NUP160_120_M"/>
    <property type="match status" value="1"/>
</dbReference>
<dbReference type="InterPro" id="IPR056536">
    <property type="entry name" value="TPR_NUP160_C"/>
</dbReference>
<evidence type="ECO:0000256" key="4">
    <source>
        <dbReference type="SAM" id="MobiDB-lite"/>
    </source>
</evidence>
<dbReference type="InterPro" id="IPR056535">
    <property type="entry name" value="TPR_NUP160_M"/>
</dbReference>
<keyword evidence="2" id="KW-0813">Transport</keyword>
<keyword evidence="9" id="KW-1185">Reference proteome</keyword>
<keyword evidence="3" id="KW-0539">Nucleus</keyword>